<organism evidence="2 3">
    <name type="scientific">Prunus dulcis</name>
    <name type="common">Almond</name>
    <name type="synonym">Amygdalus dulcis</name>
    <dbReference type="NCBI Taxonomy" id="3755"/>
    <lineage>
        <taxon>Eukaryota</taxon>
        <taxon>Viridiplantae</taxon>
        <taxon>Streptophyta</taxon>
        <taxon>Embryophyta</taxon>
        <taxon>Tracheophyta</taxon>
        <taxon>Spermatophyta</taxon>
        <taxon>Magnoliopsida</taxon>
        <taxon>eudicotyledons</taxon>
        <taxon>Gunneridae</taxon>
        <taxon>Pentapetalae</taxon>
        <taxon>rosids</taxon>
        <taxon>fabids</taxon>
        <taxon>Rosales</taxon>
        <taxon>Rosaceae</taxon>
        <taxon>Amygdaloideae</taxon>
        <taxon>Amygdaleae</taxon>
        <taxon>Prunus</taxon>
    </lineage>
</organism>
<protein>
    <submittedName>
        <fullName evidence="2">Uncharacterized protein</fullName>
    </submittedName>
</protein>
<comment type="caution">
    <text evidence="2">The sequence shown here is derived from an EMBL/GenBank/DDBJ whole genome shotgun (WGS) entry which is preliminary data.</text>
</comment>
<sequence length="88" mass="9810">MYCSKRHRIITGLLATGYRLRPVKGRRGAEDRRRRGVGTMNYVAPLSGTRGKTTPRHASCAACLDHGDGTRSKHATKREHRNPTRGVL</sequence>
<dbReference type="Proteomes" id="UP001054821">
    <property type="component" value="Chromosome 1"/>
</dbReference>
<evidence type="ECO:0000313" key="2">
    <source>
        <dbReference type="EMBL" id="KAI5355173.1"/>
    </source>
</evidence>
<keyword evidence="3" id="KW-1185">Reference proteome</keyword>
<name>A0AAD5F6R6_PRUDU</name>
<reference evidence="2 3" key="1">
    <citation type="journal article" date="2022" name="G3 (Bethesda)">
        <title>Whole-genome sequence and methylome profiling of the almond [Prunus dulcis (Mill.) D.A. Webb] cultivar 'Nonpareil'.</title>
        <authorList>
            <person name="D'Amico-Willman K.M."/>
            <person name="Ouma W.Z."/>
            <person name="Meulia T."/>
            <person name="Sideli G.M."/>
            <person name="Gradziel T.M."/>
            <person name="Fresnedo-Ramirez J."/>
        </authorList>
    </citation>
    <scope>NUCLEOTIDE SEQUENCE [LARGE SCALE GENOMIC DNA]</scope>
    <source>
        <strain evidence="2">Clone GOH B32 T37-40</strain>
    </source>
</reference>
<proteinExistence type="predicted"/>
<dbReference type="EMBL" id="JAJFAZ020000001">
    <property type="protein sequence ID" value="KAI5355173.1"/>
    <property type="molecule type" value="Genomic_DNA"/>
</dbReference>
<feature type="region of interest" description="Disordered" evidence="1">
    <location>
        <begin position="65"/>
        <end position="88"/>
    </location>
</feature>
<gene>
    <name evidence="2" type="ORF">L3X38_008068</name>
</gene>
<dbReference type="AlphaFoldDB" id="A0AAD5F6R6"/>
<evidence type="ECO:0000256" key="1">
    <source>
        <dbReference type="SAM" id="MobiDB-lite"/>
    </source>
</evidence>
<evidence type="ECO:0000313" key="3">
    <source>
        <dbReference type="Proteomes" id="UP001054821"/>
    </source>
</evidence>
<accession>A0AAD5F6R6</accession>